<evidence type="ECO:0000313" key="1">
    <source>
        <dbReference type="EMBL" id="CCE34314.1"/>
    </source>
</evidence>
<dbReference type="AlphaFoldDB" id="M1WIE0"/>
<gene>
    <name evidence="1" type="ORF">CPUR_08246</name>
</gene>
<dbReference type="EMBL" id="CAGA01000084">
    <property type="protein sequence ID" value="CCE34314.1"/>
    <property type="molecule type" value="Genomic_DNA"/>
</dbReference>
<comment type="caution">
    <text evidence="1">The sequence shown here is derived from an EMBL/GenBank/DDBJ whole genome shotgun (WGS) entry which is preliminary data.</text>
</comment>
<protein>
    <submittedName>
        <fullName evidence="1">Uncharacterized protein</fullName>
    </submittedName>
</protein>
<reference evidence="1 2" key="1">
    <citation type="journal article" date="2013" name="PLoS Genet.">
        <title>Plant-symbiotic fungi as chemical engineers: Multi-genome analysis of the Clavicipitaceae reveals dynamics of alkaloid loci.</title>
        <authorList>
            <person name="Schardl C.L."/>
            <person name="Young C.A."/>
            <person name="Hesse U."/>
            <person name="Amyotte S.G."/>
            <person name="Andreeva K."/>
            <person name="Calie P.J."/>
            <person name="Fleetwood D.J."/>
            <person name="Haws D.C."/>
            <person name="Moore N."/>
            <person name="Oeser B."/>
            <person name="Panaccione D.G."/>
            <person name="Schweri K.K."/>
            <person name="Voisey C.R."/>
            <person name="Farman M.L."/>
            <person name="Jaromczyk J.W."/>
            <person name="Roe B.A."/>
            <person name="O'Sullivan D.M."/>
            <person name="Scott B."/>
            <person name="Tudzynski P."/>
            <person name="An Z."/>
            <person name="Arnaoudova E.G."/>
            <person name="Bullock C.T."/>
            <person name="Charlton N.D."/>
            <person name="Chen L."/>
            <person name="Cox M."/>
            <person name="Dinkins R.D."/>
            <person name="Florea S."/>
            <person name="Glenn A.E."/>
            <person name="Gordon A."/>
            <person name="Gueldener U."/>
            <person name="Harris D.R."/>
            <person name="Hollin W."/>
            <person name="Jaromczyk J."/>
            <person name="Johnson R.D."/>
            <person name="Khan A.K."/>
            <person name="Leistner E."/>
            <person name="Leuchtmann A."/>
            <person name="Li C."/>
            <person name="Liu J."/>
            <person name="Liu J."/>
            <person name="Liu M."/>
            <person name="Mace W."/>
            <person name="Machado C."/>
            <person name="Nagabhyru P."/>
            <person name="Pan J."/>
            <person name="Schmid J."/>
            <person name="Sugawara K."/>
            <person name="Steiner U."/>
            <person name="Takach J.E."/>
            <person name="Tanaka E."/>
            <person name="Webb J.S."/>
            <person name="Wilson E.V."/>
            <person name="Wiseman J.L."/>
            <person name="Yoshida R."/>
            <person name="Zeng Z."/>
        </authorList>
    </citation>
    <scope>NUCLEOTIDE SEQUENCE [LARGE SCALE GENOMIC DNA]</scope>
    <source>
        <strain evidence="1 2">20.1</strain>
    </source>
</reference>
<dbReference type="HOGENOM" id="CLU_3368426_0_0_1"/>
<evidence type="ECO:0000313" key="2">
    <source>
        <dbReference type="Proteomes" id="UP000016801"/>
    </source>
</evidence>
<accession>M1WIE0</accession>
<keyword evidence="2" id="KW-1185">Reference proteome</keyword>
<organism evidence="1 2">
    <name type="scientific">Claviceps purpurea (strain 20.1)</name>
    <name type="common">Ergot fungus</name>
    <name type="synonym">Sphacelia segetum</name>
    <dbReference type="NCBI Taxonomy" id="1111077"/>
    <lineage>
        <taxon>Eukaryota</taxon>
        <taxon>Fungi</taxon>
        <taxon>Dikarya</taxon>
        <taxon>Ascomycota</taxon>
        <taxon>Pezizomycotina</taxon>
        <taxon>Sordariomycetes</taxon>
        <taxon>Hypocreomycetidae</taxon>
        <taxon>Hypocreales</taxon>
        <taxon>Clavicipitaceae</taxon>
        <taxon>Claviceps</taxon>
    </lineage>
</organism>
<dbReference type="VEuPathDB" id="FungiDB:CPUR_08246"/>
<sequence length="35" mass="4009">MPKDDTISPFSASIHDHIIERDSGKTQMLMWGLHL</sequence>
<name>M1WIE0_CLAP2</name>
<proteinExistence type="predicted"/>
<dbReference type="Proteomes" id="UP000016801">
    <property type="component" value="Unassembled WGS sequence"/>
</dbReference>